<comment type="similarity">
    <text evidence="1">Belongs to the STEEP1 family.</text>
</comment>
<proteinExistence type="inferred from homology"/>
<feature type="domain" description="STEEP1" evidence="3">
    <location>
        <begin position="19"/>
        <end position="113"/>
    </location>
</feature>
<dbReference type="PANTHER" id="PTHR46355:SF1">
    <property type="entry name" value="STING ER EXIT PROTEIN"/>
    <property type="match status" value="1"/>
</dbReference>
<evidence type="ECO:0000256" key="1">
    <source>
        <dbReference type="ARBA" id="ARBA00024205"/>
    </source>
</evidence>
<sequence>MPKIVSSTTVSASTDEPQKDSQKLHTYYCLYCGEFVLIIDKHLRKLPRRKTDNAYIIDRTKHTSKLHLATGPTRFVRRDNLYEKQHRYHCPKCALPVAYDQEGQYLYILDKAAHYSVAGDDKNAGSGSGDREVMREGRVADKRPAGDQMSAEQLLREVAESL</sequence>
<name>A0AAD5X0N5_9FUNG</name>
<dbReference type="EMBL" id="JADGJD010001527">
    <property type="protein sequence ID" value="KAJ3040850.1"/>
    <property type="molecule type" value="Genomic_DNA"/>
</dbReference>
<dbReference type="PANTHER" id="PTHR46355">
    <property type="entry name" value="UPF0428 PROTEIN CXORF56"/>
    <property type="match status" value="1"/>
</dbReference>
<organism evidence="4 5">
    <name type="scientific">Rhizophlyctis rosea</name>
    <dbReference type="NCBI Taxonomy" id="64517"/>
    <lineage>
        <taxon>Eukaryota</taxon>
        <taxon>Fungi</taxon>
        <taxon>Fungi incertae sedis</taxon>
        <taxon>Chytridiomycota</taxon>
        <taxon>Chytridiomycota incertae sedis</taxon>
        <taxon>Chytridiomycetes</taxon>
        <taxon>Rhizophlyctidales</taxon>
        <taxon>Rhizophlyctidaceae</taxon>
        <taxon>Rhizophlyctis</taxon>
    </lineage>
</organism>
<gene>
    <name evidence="4" type="ORF">HK097_002446</name>
</gene>
<dbReference type="GO" id="GO:0006888">
    <property type="term" value="P:endoplasmic reticulum to Golgi vesicle-mediated transport"/>
    <property type="evidence" value="ECO:0007669"/>
    <property type="project" value="TreeGrafter"/>
</dbReference>
<feature type="region of interest" description="Disordered" evidence="2">
    <location>
        <begin position="119"/>
        <end position="153"/>
    </location>
</feature>
<dbReference type="Proteomes" id="UP001212841">
    <property type="component" value="Unassembled WGS sequence"/>
</dbReference>
<keyword evidence="5" id="KW-1185">Reference proteome</keyword>
<feature type="compositionally biased region" description="Basic and acidic residues" evidence="2">
    <location>
        <begin position="119"/>
        <end position="145"/>
    </location>
</feature>
<evidence type="ECO:0000259" key="3">
    <source>
        <dbReference type="Pfam" id="PF25809"/>
    </source>
</evidence>
<evidence type="ECO:0000313" key="4">
    <source>
        <dbReference type="EMBL" id="KAJ3040850.1"/>
    </source>
</evidence>
<dbReference type="Pfam" id="PF25809">
    <property type="entry name" value="STEEP1"/>
    <property type="match status" value="1"/>
</dbReference>
<evidence type="ECO:0000313" key="5">
    <source>
        <dbReference type="Proteomes" id="UP001212841"/>
    </source>
</evidence>
<dbReference type="InterPro" id="IPR029704">
    <property type="entry name" value="STEEP-like"/>
</dbReference>
<comment type="caution">
    <text evidence="4">The sequence shown here is derived from an EMBL/GenBank/DDBJ whole genome shotgun (WGS) entry which is preliminary data.</text>
</comment>
<protein>
    <recommendedName>
        <fullName evidence="3">STEEP1 domain-containing protein</fullName>
    </recommendedName>
</protein>
<dbReference type="GO" id="GO:0005737">
    <property type="term" value="C:cytoplasm"/>
    <property type="evidence" value="ECO:0007669"/>
    <property type="project" value="GOC"/>
</dbReference>
<dbReference type="GO" id="GO:0090158">
    <property type="term" value="P:endoplasmic reticulum membrane organization"/>
    <property type="evidence" value="ECO:0007669"/>
    <property type="project" value="TreeGrafter"/>
</dbReference>
<evidence type="ECO:0000256" key="2">
    <source>
        <dbReference type="SAM" id="MobiDB-lite"/>
    </source>
</evidence>
<accession>A0AAD5X0N5</accession>
<dbReference type="InterPro" id="IPR057965">
    <property type="entry name" value="STEEP1_dom"/>
</dbReference>
<reference evidence="4" key="1">
    <citation type="submission" date="2020-05" db="EMBL/GenBank/DDBJ databases">
        <title>Phylogenomic resolution of chytrid fungi.</title>
        <authorList>
            <person name="Stajich J.E."/>
            <person name="Amses K."/>
            <person name="Simmons R."/>
            <person name="Seto K."/>
            <person name="Myers J."/>
            <person name="Bonds A."/>
            <person name="Quandt C.A."/>
            <person name="Barry K."/>
            <person name="Liu P."/>
            <person name="Grigoriev I."/>
            <person name="Longcore J.E."/>
            <person name="James T.Y."/>
        </authorList>
    </citation>
    <scope>NUCLEOTIDE SEQUENCE</scope>
    <source>
        <strain evidence="4">JEL0318</strain>
    </source>
</reference>
<dbReference type="AlphaFoldDB" id="A0AAD5X0N5"/>